<reference evidence="4" key="1">
    <citation type="submission" date="2020-02" db="EMBL/GenBank/DDBJ databases">
        <authorList>
            <person name="Scholz U."/>
            <person name="Mascher M."/>
            <person name="Fiebig A."/>
        </authorList>
    </citation>
    <scope>NUCLEOTIDE SEQUENCE</scope>
</reference>
<dbReference type="PANTHER" id="PTHR33124:SF42">
    <property type="entry name" value="TRANSCRIPTION FACTOR BHLH146"/>
    <property type="match status" value="1"/>
</dbReference>
<evidence type="ECO:0000313" key="4">
    <source>
        <dbReference type="EMBL" id="CAA7408206.1"/>
    </source>
</evidence>
<keyword evidence="1" id="KW-0805">Transcription regulation</keyword>
<dbReference type="Pfam" id="PF26576">
    <property type="entry name" value="IBH1_N"/>
    <property type="match status" value="1"/>
</dbReference>
<dbReference type="OrthoDB" id="658598at2759"/>
<dbReference type="GO" id="GO:0006355">
    <property type="term" value="P:regulation of DNA-templated transcription"/>
    <property type="evidence" value="ECO:0007669"/>
    <property type="project" value="InterPro"/>
</dbReference>
<protein>
    <recommendedName>
        <fullName evidence="3">IBH1-like N-terminal domain-containing protein</fullName>
    </recommendedName>
</protein>
<dbReference type="Proteomes" id="UP000663760">
    <property type="component" value="Chromosome 14"/>
</dbReference>
<sequence length="195" mass="21716">MEETEGSKRLASFSHKFMAYLLPALFKVVTTRTCRGSKEREIEKIVRYEVDMALVVSASGFSWSCALKEKLERGNKDPFSMVELFYGLWACPLITRPLTPANCPMDADLELGMHELVESRGAGSVPSKEWKLAGGDEEVQYFVRTLRSILPGGEEMGVGELVSEVESYVVCLKMQVSLLQSLLDVQLGYSDICDS</sequence>
<dbReference type="PANTHER" id="PTHR33124">
    <property type="entry name" value="TRANSCRIPTION FACTOR IBH1-LIKE 1"/>
    <property type="match status" value="1"/>
</dbReference>
<keyword evidence="2" id="KW-0804">Transcription</keyword>
<accession>A0A7I8LEU0</accession>
<proteinExistence type="predicted"/>
<gene>
    <name evidence="4" type="ORF">SI8410_14018884</name>
</gene>
<evidence type="ECO:0000313" key="5">
    <source>
        <dbReference type="Proteomes" id="UP000663760"/>
    </source>
</evidence>
<keyword evidence="5" id="KW-1185">Reference proteome</keyword>
<dbReference type="AlphaFoldDB" id="A0A7I8LEU0"/>
<evidence type="ECO:0000259" key="3">
    <source>
        <dbReference type="Pfam" id="PF26576"/>
    </source>
</evidence>
<evidence type="ECO:0000256" key="1">
    <source>
        <dbReference type="ARBA" id="ARBA00023015"/>
    </source>
</evidence>
<evidence type="ECO:0000256" key="2">
    <source>
        <dbReference type="ARBA" id="ARBA00023163"/>
    </source>
</evidence>
<dbReference type="InterPro" id="IPR044660">
    <property type="entry name" value="IBH1-like"/>
</dbReference>
<dbReference type="EMBL" id="LR746277">
    <property type="protein sequence ID" value="CAA7408206.1"/>
    <property type="molecule type" value="Genomic_DNA"/>
</dbReference>
<feature type="domain" description="IBH1-like N-terminal" evidence="3">
    <location>
        <begin position="11"/>
        <end position="74"/>
    </location>
</feature>
<name>A0A7I8LEU0_SPIIN</name>
<dbReference type="InterPro" id="IPR059002">
    <property type="entry name" value="IBH1_N"/>
</dbReference>
<organism evidence="4 5">
    <name type="scientific">Spirodela intermedia</name>
    <name type="common">Intermediate duckweed</name>
    <dbReference type="NCBI Taxonomy" id="51605"/>
    <lineage>
        <taxon>Eukaryota</taxon>
        <taxon>Viridiplantae</taxon>
        <taxon>Streptophyta</taxon>
        <taxon>Embryophyta</taxon>
        <taxon>Tracheophyta</taxon>
        <taxon>Spermatophyta</taxon>
        <taxon>Magnoliopsida</taxon>
        <taxon>Liliopsida</taxon>
        <taxon>Araceae</taxon>
        <taxon>Lemnoideae</taxon>
        <taxon>Spirodela</taxon>
    </lineage>
</organism>